<feature type="transmembrane region" description="Helical" evidence="11">
    <location>
        <begin position="96"/>
        <end position="121"/>
    </location>
</feature>
<evidence type="ECO:0000256" key="1">
    <source>
        <dbReference type="ARBA" id="ARBA00004429"/>
    </source>
</evidence>
<keyword evidence="5 11" id="KW-0808">Transferase</keyword>
<dbReference type="Pfam" id="PF00535">
    <property type="entry name" value="Glycos_transf_2"/>
    <property type="match status" value="1"/>
</dbReference>
<keyword evidence="6 11" id="KW-0812">Transmembrane</keyword>
<dbReference type="SUPFAM" id="SSF53448">
    <property type="entry name" value="Nucleotide-diphospho-sugar transferases"/>
    <property type="match status" value="1"/>
</dbReference>
<evidence type="ECO:0000259" key="12">
    <source>
        <dbReference type="Pfam" id="PF00535"/>
    </source>
</evidence>
<comment type="pathway">
    <text evidence="11">Glycan metabolism; bacterial cellulose biosynthesis.</text>
</comment>
<evidence type="ECO:0000256" key="4">
    <source>
        <dbReference type="ARBA" id="ARBA00022676"/>
    </source>
</evidence>
<dbReference type="Proteomes" id="UP000198925">
    <property type="component" value="Unassembled WGS sequence"/>
</dbReference>
<dbReference type="EC" id="2.4.1.12" evidence="11"/>
<dbReference type="RefSeq" id="WP_090663538.1">
    <property type="nucleotide sequence ID" value="NZ_FMZX01000006.1"/>
</dbReference>
<feature type="transmembrane region" description="Helical" evidence="11">
    <location>
        <begin position="461"/>
        <end position="479"/>
    </location>
</feature>
<dbReference type="InterPro" id="IPR009875">
    <property type="entry name" value="PilZ_domain"/>
</dbReference>
<comment type="function">
    <text evidence="11">Catalytic subunit of cellulose synthase. It polymerizes uridine 5'-diphosphate glucose to cellulose.</text>
</comment>
<keyword evidence="8 11" id="KW-1133">Transmembrane helix</keyword>
<keyword evidence="4 11" id="KW-0328">Glycosyltransferase</keyword>
<dbReference type="Pfam" id="PF03170">
    <property type="entry name" value="BcsB"/>
    <property type="match status" value="1"/>
</dbReference>
<feature type="transmembrane region" description="Helical" evidence="11">
    <location>
        <begin position="67"/>
        <end position="84"/>
    </location>
</feature>
<comment type="catalytic activity">
    <reaction evidence="10 11">
        <text>[(1-&gt;4)-beta-D-glucosyl](n) + UDP-alpha-D-glucose = [(1-&gt;4)-beta-D-glucosyl](n+1) + UDP + H(+)</text>
        <dbReference type="Rhea" id="RHEA:19929"/>
        <dbReference type="Rhea" id="RHEA-COMP:10033"/>
        <dbReference type="Rhea" id="RHEA-COMP:10034"/>
        <dbReference type="ChEBI" id="CHEBI:15378"/>
        <dbReference type="ChEBI" id="CHEBI:18246"/>
        <dbReference type="ChEBI" id="CHEBI:58223"/>
        <dbReference type="ChEBI" id="CHEBI:58885"/>
        <dbReference type="EC" id="2.4.1.12"/>
    </reaction>
</comment>
<evidence type="ECO:0000256" key="11">
    <source>
        <dbReference type="RuleBase" id="RU365020"/>
    </source>
</evidence>
<keyword evidence="15" id="KW-1185">Reference proteome</keyword>
<dbReference type="GO" id="GO:0006011">
    <property type="term" value="P:UDP-alpha-D-glucose metabolic process"/>
    <property type="evidence" value="ECO:0007669"/>
    <property type="project" value="InterPro"/>
</dbReference>
<keyword evidence="7 11" id="KW-0135">Cellulose biosynthesis</keyword>
<reference evidence="14 15" key="1">
    <citation type="submission" date="2016-10" db="EMBL/GenBank/DDBJ databases">
        <authorList>
            <person name="de Groot N.N."/>
        </authorList>
    </citation>
    <scope>NUCLEOTIDE SEQUENCE [LARGE SCALE GENOMIC DNA]</scope>
    <source>
        <strain evidence="14 15">CPCC 100156</strain>
    </source>
</reference>
<dbReference type="PRINTS" id="PR01439">
    <property type="entry name" value="CELLSNTHASEA"/>
</dbReference>
<evidence type="ECO:0000256" key="10">
    <source>
        <dbReference type="ARBA" id="ARBA00048682"/>
    </source>
</evidence>
<comment type="subcellular location">
    <subcellularLocation>
        <location evidence="1">Cell inner membrane</location>
        <topology evidence="1">Multi-pass membrane protein</topology>
    </subcellularLocation>
</comment>
<feature type="transmembrane region" description="Helical" evidence="11">
    <location>
        <begin position="539"/>
        <end position="559"/>
    </location>
</feature>
<proteinExistence type="predicted"/>
<keyword evidence="3 11" id="KW-0997">Cell inner membrane</keyword>
<dbReference type="InterPro" id="IPR018513">
    <property type="entry name" value="Cell_synthase_bac"/>
</dbReference>
<organism evidence="14 15">
    <name type="scientific">Belnapia rosea</name>
    <dbReference type="NCBI Taxonomy" id="938405"/>
    <lineage>
        <taxon>Bacteria</taxon>
        <taxon>Pseudomonadati</taxon>
        <taxon>Pseudomonadota</taxon>
        <taxon>Alphaproteobacteria</taxon>
        <taxon>Acetobacterales</taxon>
        <taxon>Roseomonadaceae</taxon>
        <taxon>Belnapia</taxon>
    </lineage>
</organism>
<evidence type="ECO:0000256" key="2">
    <source>
        <dbReference type="ARBA" id="ARBA00022475"/>
    </source>
</evidence>
<dbReference type="PANTHER" id="PTHR43867">
    <property type="entry name" value="CELLULOSE SYNTHASE CATALYTIC SUBUNIT A [UDP-FORMING]"/>
    <property type="match status" value="1"/>
</dbReference>
<dbReference type="Gene3D" id="2.60.120.260">
    <property type="entry name" value="Galactose-binding domain-like"/>
    <property type="match status" value="2"/>
</dbReference>
<evidence type="ECO:0000259" key="13">
    <source>
        <dbReference type="Pfam" id="PF07238"/>
    </source>
</evidence>
<feature type="transmembrane region" description="Helical" evidence="11">
    <location>
        <begin position="414"/>
        <end position="435"/>
    </location>
</feature>
<dbReference type="Pfam" id="PF07238">
    <property type="entry name" value="PilZ"/>
    <property type="match status" value="1"/>
</dbReference>
<feature type="transmembrane region" description="Helical" evidence="11">
    <location>
        <begin position="1469"/>
        <end position="1490"/>
    </location>
</feature>
<dbReference type="UniPathway" id="UPA00694"/>
<evidence type="ECO:0000313" key="15">
    <source>
        <dbReference type="Proteomes" id="UP000198925"/>
    </source>
</evidence>
<feature type="transmembrane region" description="Helical" evidence="11">
    <location>
        <begin position="509"/>
        <end position="527"/>
    </location>
</feature>
<dbReference type="GO" id="GO:0030244">
    <property type="term" value="P:cellulose biosynthetic process"/>
    <property type="evidence" value="ECO:0007669"/>
    <property type="project" value="UniProtKB-KW"/>
</dbReference>
<dbReference type="EMBL" id="FMZX01000006">
    <property type="protein sequence ID" value="SDD28146.1"/>
    <property type="molecule type" value="Genomic_DNA"/>
</dbReference>
<protein>
    <recommendedName>
        <fullName evidence="11">Cellulose synthase catalytic subunit [UDP-forming]</fullName>
        <ecNumber evidence="11">2.4.1.12</ecNumber>
    </recommendedName>
</protein>
<dbReference type="Gene3D" id="3.90.550.10">
    <property type="entry name" value="Spore Coat Polysaccharide Biosynthesis Protein SpsA, Chain A"/>
    <property type="match status" value="1"/>
</dbReference>
<dbReference type="InterPro" id="IPR003919">
    <property type="entry name" value="Cell_synth_A"/>
</dbReference>
<evidence type="ECO:0000256" key="5">
    <source>
        <dbReference type="ARBA" id="ARBA00022679"/>
    </source>
</evidence>
<evidence type="ECO:0000313" key="14">
    <source>
        <dbReference type="EMBL" id="SDD28146.1"/>
    </source>
</evidence>
<evidence type="ECO:0000256" key="3">
    <source>
        <dbReference type="ARBA" id="ARBA00022519"/>
    </source>
</evidence>
<feature type="domain" description="PilZ" evidence="13">
    <location>
        <begin position="567"/>
        <end position="661"/>
    </location>
</feature>
<dbReference type="STRING" id="938405.SAMN02927895_03278"/>
<dbReference type="PANTHER" id="PTHR43867:SF2">
    <property type="entry name" value="CELLULOSE SYNTHASE CATALYTIC SUBUNIT A [UDP-FORMING]"/>
    <property type="match status" value="1"/>
</dbReference>
<accession>A0A1G6TI01</accession>
<evidence type="ECO:0000256" key="9">
    <source>
        <dbReference type="ARBA" id="ARBA00023136"/>
    </source>
</evidence>
<dbReference type="Gene3D" id="2.40.10.220">
    <property type="entry name" value="predicted glycosyltransferase like domains"/>
    <property type="match status" value="1"/>
</dbReference>
<evidence type="ECO:0000256" key="8">
    <source>
        <dbReference type="ARBA" id="ARBA00022989"/>
    </source>
</evidence>
<dbReference type="SUPFAM" id="SSF141371">
    <property type="entry name" value="PilZ domain-like"/>
    <property type="match status" value="1"/>
</dbReference>
<name>A0A1G6TI01_9PROT</name>
<comment type="cofactor">
    <cofactor evidence="11">
        <name>Mg(2+)</name>
        <dbReference type="ChEBI" id="CHEBI:18420"/>
    </cofactor>
</comment>
<dbReference type="GO" id="GO:0035438">
    <property type="term" value="F:cyclic-di-GMP binding"/>
    <property type="evidence" value="ECO:0007669"/>
    <property type="project" value="InterPro"/>
</dbReference>
<dbReference type="InterPro" id="IPR029044">
    <property type="entry name" value="Nucleotide-diphossugar_trans"/>
</dbReference>
<dbReference type="NCBIfam" id="TIGR03030">
    <property type="entry name" value="CelA"/>
    <property type="match status" value="1"/>
</dbReference>
<feature type="domain" description="Glycosyltransferase 2-like" evidence="12">
    <location>
        <begin position="146"/>
        <end position="316"/>
    </location>
</feature>
<keyword evidence="11" id="KW-0973">c-di-GMP</keyword>
<evidence type="ECO:0000256" key="6">
    <source>
        <dbReference type="ARBA" id="ARBA00022692"/>
    </source>
</evidence>
<gene>
    <name evidence="14" type="ORF">SAMN04487779_100665</name>
</gene>
<keyword evidence="9 11" id="KW-0472">Membrane</keyword>
<feature type="transmembrane region" description="Helical" evidence="11">
    <location>
        <begin position="21"/>
        <end position="40"/>
    </location>
</feature>
<dbReference type="InterPro" id="IPR050321">
    <property type="entry name" value="Glycosyltr_2/OpgH_subfam"/>
</dbReference>
<sequence length="1503" mass="163220">MSGARQEGLARLPFMRSRIGGWLATLLGLLAAVTVIVSPLEPEDQAYLAIGGLVLFLVANVFRGRTVTLALSALSAIVSLRYIFWRLSDTLDYTSFWQTFLGTGLILAEIYAVAALILSYFQTLWPLDRKPVPLPEDVALWPVVDVFIPTYNESLEVVKPTIFAALALDWPPEKLRVHVLDDGRRDEFRRFAAEVGANYITRADNEGAKAGNINHAMGVTDGEYITIFDCDHVPTRAFLQLTLGWLLRDRDLCMVQTPHHFYSPDPFERNLVTGSHVPNENLLFYGLIQQGNDFWGGTFFCGSCAVIRREALEEIGGVPTETVTEDCHASLRMQRRGWRTAYLRVPLAAGLATERLMLHIGQRMRWGRGMIQILRLENPLTASGLGWSERLCYFMAMFHFLFPLPRFVFLTAPLAYLLGGQTIIAASPLAIVAYAGPHIIHSIVTASRIQGRVRHSFWSEIYEAVLSVYLLPVTLATLLDPRRGKFNVTDKGGTLADGYFDLRAVGPNMVLACFLATGLAFGVYGLLTNPRQSLEFQAYTLNIVWASLCFITVMTGLAVGRERRQMRERARISADIAATILLPDGRSVEGDTRDLSLGGAAIYADRPEGMLDDAVVTLELNCGGEVIPLPAEVLRWSAGRLQVRFVPQDLRDEGQIVRAVLGRADAWVGWDDTRIDRPLRSLREVLVSITGLVRGGSQFSLRRRPAAQVVRLAPAIAEPQRPPAPGRAAARQMPPRRAAAWLLVALGLGAAGAATAQPRSPGQPGPAFGAPPAFAPAQAVPAFAAPGATDPTLGTRRISYTLRQLGLRAPMQLRGTSDLQGVLFGVRGDEVVTDARLVMQGSTSPALIPELSQISVALNEQFVGAIQPDRNRPSYGPLEFPVNPVFFADNNRLNFRFSGRYAVECNDPLSGLLWAVVSDTSTLNLTLEKLPLTRDLARLPEPFFDPRLLREQLVLPVVLADGAGNDALRAAAIASSWFAVQADYRGAKFPVSPAPPPRGHAVVVATSGDVIQGLPLPRFDGPTVTLMPNPNDPFGLLLVLGGRTGAEVVAAASVVAVGREALSGEQAIVQLPDVPARQPYDAPRWIRSNRPVKLGELVDPTELQVSGYSPGAISIPFRTAPDLFTWRNQPLRADIRFRAPPGPIVDVAVSRIDATVNDLYLKSFPLRAAEPAWPLSAIARLFGQGGERSEARVGIPPWIVFGQNELQLRFDMRPLSRGDCVAVPGDIRAGIDPDSTIDLSSAYRFTRLPNLAYFASSGFPFTRLADLSTTAAVLPDRPSTAELSAFLGLIGRIAALVGYPATGLQIVRPQALAQAMEKDLIVVGALGRQPALQQLLQDGPLHIEGNRLTVALPDMLGGFRHIFGGSPGGAAERASAQLSAPGDGLGAVFGFESPLRAGRSVLALTGTTPAALEDMVAALQDPEQLPRVQGDLALLTAGKVQGYSLGRRYTHGVLPPWLWPQIYLSTSPAALLGLLAIAMLLLAAPVYWVLRRRAIRRLRMRTS</sequence>
<dbReference type="CDD" id="cd06421">
    <property type="entry name" value="CESA_CelA_like"/>
    <property type="match status" value="1"/>
</dbReference>
<dbReference type="GO" id="GO:0016760">
    <property type="term" value="F:cellulose synthase (UDP-forming) activity"/>
    <property type="evidence" value="ECO:0007669"/>
    <property type="project" value="UniProtKB-EC"/>
</dbReference>
<keyword evidence="2 11" id="KW-1003">Cell membrane</keyword>
<feature type="transmembrane region" description="Helical" evidence="11">
    <location>
        <begin position="46"/>
        <end position="62"/>
    </location>
</feature>
<dbReference type="GO" id="GO:0005886">
    <property type="term" value="C:plasma membrane"/>
    <property type="evidence" value="ECO:0007669"/>
    <property type="project" value="UniProtKB-SubCell"/>
</dbReference>
<dbReference type="InterPro" id="IPR001173">
    <property type="entry name" value="Glyco_trans_2-like"/>
</dbReference>
<evidence type="ECO:0000256" key="7">
    <source>
        <dbReference type="ARBA" id="ARBA00022916"/>
    </source>
</evidence>